<dbReference type="OrthoDB" id="842775at2759"/>
<evidence type="ECO:0000256" key="1">
    <source>
        <dbReference type="SAM" id="Phobius"/>
    </source>
</evidence>
<organism evidence="2 3">
    <name type="scientific">Gossypium barbadense</name>
    <name type="common">Sea Island cotton</name>
    <name type="synonym">Hibiscus barbadensis</name>
    <dbReference type="NCBI Taxonomy" id="3634"/>
    <lineage>
        <taxon>Eukaryota</taxon>
        <taxon>Viridiplantae</taxon>
        <taxon>Streptophyta</taxon>
        <taxon>Embryophyta</taxon>
        <taxon>Tracheophyta</taxon>
        <taxon>Spermatophyta</taxon>
        <taxon>Magnoliopsida</taxon>
        <taxon>eudicotyledons</taxon>
        <taxon>Gunneridae</taxon>
        <taxon>Pentapetalae</taxon>
        <taxon>rosids</taxon>
        <taxon>malvids</taxon>
        <taxon>Malvales</taxon>
        <taxon>Malvaceae</taxon>
        <taxon>Malvoideae</taxon>
        <taxon>Gossypium</taxon>
    </lineage>
</organism>
<evidence type="ECO:0000313" key="2">
    <source>
        <dbReference type="EMBL" id="KAB2066641.1"/>
    </source>
</evidence>
<proteinExistence type="predicted"/>
<reference evidence="3" key="1">
    <citation type="journal article" date="2020" name="Nat. Genet.">
        <title>Genomic diversifications of five Gossypium allopolyploid species and their impact on cotton improvement.</title>
        <authorList>
            <person name="Chen Z.J."/>
            <person name="Sreedasyam A."/>
            <person name="Ando A."/>
            <person name="Song Q."/>
            <person name="De Santiago L.M."/>
            <person name="Hulse-Kemp A.M."/>
            <person name="Ding M."/>
            <person name="Ye W."/>
            <person name="Kirkbride R.C."/>
            <person name="Jenkins J."/>
            <person name="Plott C."/>
            <person name="Lovell J."/>
            <person name="Lin Y.M."/>
            <person name="Vaughn R."/>
            <person name="Liu B."/>
            <person name="Simpson S."/>
            <person name="Scheffler B.E."/>
            <person name="Wen L."/>
            <person name="Saski C.A."/>
            <person name="Grover C.E."/>
            <person name="Hu G."/>
            <person name="Conover J.L."/>
            <person name="Carlson J.W."/>
            <person name="Shu S."/>
            <person name="Boston L.B."/>
            <person name="Williams M."/>
            <person name="Peterson D.G."/>
            <person name="McGee K."/>
            <person name="Jones D.C."/>
            <person name="Wendel J.F."/>
            <person name="Stelly D.M."/>
            <person name="Grimwood J."/>
            <person name="Schmutz J."/>
        </authorList>
    </citation>
    <scope>NUCLEOTIDE SEQUENCE [LARGE SCALE GENOMIC DNA]</scope>
    <source>
        <strain evidence="3">cv. 3-79</strain>
    </source>
</reference>
<keyword evidence="1" id="KW-0812">Transmembrane</keyword>
<sequence length="74" mass="8561">MDNPPHLLSSSMAPHNSQQDDHVFISRDTNFGLHGEIMLLIFLLLFALFLSFLLFFLYIKGSRNNTNLRDYSSQ</sequence>
<dbReference type="EMBL" id="CM018210">
    <property type="protein sequence ID" value="KAB2066641.1"/>
    <property type="molecule type" value="Genomic_DNA"/>
</dbReference>
<keyword evidence="3" id="KW-1185">Reference proteome</keyword>
<evidence type="ECO:0000313" key="3">
    <source>
        <dbReference type="Proteomes" id="UP000327439"/>
    </source>
</evidence>
<keyword evidence="1" id="KW-1133">Transmembrane helix</keyword>
<dbReference type="AlphaFoldDB" id="A0A5J5UFZ7"/>
<accession>A0A5J5UFZ7</accession>
<protein>
    <submittedName>
        <fullName evidence="2">Uncharacterized protein</fullName>
    </submittedName>
</protein>
<dbReference type="Proteomes" id="UP000327439">
    <property type="component" value="Chromosome A09"/>
</dbReference>
<keyword evidence="1" id="KW-0472">Membrane</keyword>
<name>A0A5J5UFZ7_GOSBA</name>
<gene>
    <name evidence="2" type="ORF">ES319_A09G175900v1</name>
</gene>
<feature type="transmembrane region" description="Helical" evidence="1">
    <location>
        <begin position="37"/>
        <end position="59"/>
    </location>
</feature>